<organism evidence="2 3">
    <name type="scientific">Saccharothrix saharensis</name>
    <dbReference type="NCBI Taxonomy" id="571190"/>
    <lineage>
        <taxon>Bacteria</taxon>
        <taxon>Bacillati</taxon>
        <taxon>Actinomycetota</taxon>
        <taxon>Actinomycetes</taxon>
        <taxon>Pseudonocardiales</taxon>
        <taxon>Pseudonocardiaceae</taxon>
        <taxon>Saccharothrix</taxon>
    </lineage>
</organism>
<dbReference type="Proteomes" id="UP000316628">
    <property type="component" value="Unassembled WGS sequence"/>
</dbReference>
<reference evidence="2 3" key="1">
    <citation type="submission" date="2019-06" db="EMBL/GenBank/DDBJ databases">
        <title>Sequencing the genomes of 1000 actinobacteria strains.</title>
        <authorList>
            <person name="Klenk H.-P."/>
        </authorList>
    </citation>
    <scope>NUCLEOTIDE SEQUENCE [LARGE SCALE GENOMIC DNA]</scope>
    <source>
        <strain evidence="2 3">DSM 45456</strain>
    </source>
</reference>
<evidence type="ECO:0000256" key="1">
    <source>
        <dbReference type="SAM" id="MobiDB-lite"/>
    </source>
</evidence>
<comment type="caution">
    <text evidence="2">The sequence shown here is derived from an EMBL/GenBank/DDBJ whole genome shotgun (WGS) entry which is preliminary data.</text>
</comment>
<dbReference type="InterPro" id="IPR018763">
    <property type="entry name" value="DUF2334"/>
</dbReference>
<dbReference type="EMBL" id="VFPP01000001">
    <property type="protein sequence ID" value="TQM82181.1"/>
    <property type="molecule type" value="Genomic_DNA"/>
</dbReference>
<proteinExistence type="predicted"/>
<dbReference type="Pfam" id="PF10096">
    <property type="entry name" value="DUF2334"/>
    <property type="match status" value="1"/>
</dbReference>
<dbReference type="InterPro" id="IPR011330">
    <property type="entry name" value="Glyco_hydro/deAcase_b/a-brl"/>
</dbReference>
<keyword evidence="3" id="KW-1185">Reference proteome</keyword>
<dbReference type="GO" id="GO:0005975">
    <property type="term" value="P:carbohydrate metabolic process"/>
    <property type="evidence" value="ECO:0007669"/>
    <property type="project" value="InterPro"/>
</dbReference>
<evidence type="ECO:0000313" key="2">
    <source>
        <dbReference type="EMBL" id="TQM82181.1"/>
    </source>
</evidence>
<evidence type="ECO:0000313" key="3">
    <source>
        <dbReference type="Proteomes" id="UP000316628"/>
    </source>
</evidence>
<dbReference type="SUPFAM" id="SSF88713">
    <property type="entry name" value="Glycoside hydrolase/deacetylase"/>
    <property type="match status" value="1"/>
</dbReference>
<protein>
    <recommendedName>
        <fullName evidence="4">Deacetylase</fullName>
    </recommendedName>
</protein>
<name>A0A543JHC9_9PSEU</name>
<dbReference type="AlphaFoldDB" id="A0A543JHC9"/>
<accession>A0A543JHC9</accession>
<feature type="region of interest" description="Disordered" evidence="1">
    <location>
        <begin position="219"/>
        <end position="245"/>
    </location>
</feature>
<dbReference type="Gene3D" id="3.20.20.370">
    <property type="entry name" value="Glycoside hydrolase/deacetylase"/>
    <property type="match status" value="1"/>
</dbReference>
<sequence>MVRTGAVVAELVVSLSGVGPSTLARCADLAAELDRRRVPLSLLLAPRKAVPGEALAWVRRRVSAGDALVLHGFDHQPDPARRASALGRRAEFAALPAHEAGLRLVAARAALGRLGLATDLFAPPRWLASPGTVVALRRHRFAVCADMAGVRDLRTGDVRPGRVRVVGEHWSHLLGVGRAARRGGLVRIGVDAADLDRLALREAVLEAVDLALHHGASATTYSSTASPRGSTTTSTPSGAVPTRTR</sequence>
<evidence type="ECO:0008006" key="4">
    <source>
        <dbReference type="Google" id="ProtNLM"/>
    </source>
</evidence>
<gene>
    <name evidence="2" type="ORF">FHX81_4578</name>
</gene>